<dbReference type="GO" id="GO:0008168">
    <property type="term" value="F:methyltransferase activity"/>
    <property type="evidence" value="ECO:0007669"/>
    <property type="project" value="UniProtKB-KW"/>
</dbReference>
<name>A0A3N0BJN3_9ACTN</name>
<dbReference type="PANTHER" id="PTHR43542:SF1">
    <property type="entry name" value="METHYLTRANSFERASE"/>
    <property type="match status" value="1"/>
</dbReference>
<organism evidence="3 4">
    <name type="scientific">Paraeggerthella hongkongensis</name>
    <dbReference type="NCBI Taxonomy" id="230658"/>
    <lineage>
        <taxon>Bacteria</taxon>
        <taxon>Bacillati</taxon>
        <taxon>Actinomycetota</taxon>
        <taxon>Coriobacteriia</taxon>
        <taxon>Eggerthellales</taxon>
        <taxon>Eggerthellaceae</taxon>
        <taxon>Paraeggerthella</taxon>
    </lineage>
</organism>
<dbReference type="GO" id="GO:0031167">
    <property type="term" value="P:rRNA methylation"/>
    <property type="evidence" value="ECO:0007669"/>
    <property type="project" value="InterPro"/>
</dbReference>
<dbReference type="InterPro" id="IPR029063">
    <property type="entry name" value="SAM-dependent_MTases_sf"/>
</dbReference>
<dbReference type="PROSITE" id="PS00092">
    <property type="entry name" value="N6_MTASE"/>
    <property type="match status" value="1"/>
</dbReference>
<dbReference type="Gene3D" id="3.40.50.150">
    <property type="entry name" value="Vaccinia Virus protein VP39"/>
    <property type="match status" value="1"/>
</dbReference>
<accession>A0A3N0BJN3</accession>
<dbReference type="RefSeq" id="WP_123191407.1">
    <property type="nucleotide sequence ID" value="NZ_QICD01000002.1"/>
</dbReference>
<proteinExistence type="predicted"/>
<dbReference type="PIRSF" id="PIRSF004553">
    <property type="entry name" value="CHP00095"/>
    <property type="match status" value="1"/>
</dbReference>
<evidence type="ECO:0000313" key="4">
    <source>
        <dbReference type="Proteomes" id="UP000278632"/>
    </source>
</evidence>
<dbReference type="OrthoDB" id="9803017at2"/>
<keyword evidence="2 3" id="KW-0808">Transferase</keyword>
<dbReference type="InterPro" id="IPR002052">
    <property type="entry name" value="DNA_methylase_N6_adenine_CS"/>
</dbReference>
<dbReference type="SUPFAM" id="SSF53335">
    <property type="entry name" value="S-adenosyl-L-methionine-dependent methyltransferases"/>
    <property type="match status" value="1"/>
</dbReference>
<evidence type="ECO:0000256" key="1">
    <source>
        <dbReference type="ARBA" id="ARBA00022603"/>
    </source>
</evidence>
<dbReference type="GO" id="GO:0003676">
    <property type="term" value="F:nucleic acid binding"/>
    <property type="evidence" value="ECO:0007669"/>
    <property type="project" value="InterPro"/>
</dbReference>
<dbReference type="AlphaFoldDB" id="A0A3N0BJN3"/>
<dbReference type="EMBL" id="QICD01000002">
    <property type="protein sequence ID" value="RNL48494.1"/>
    <property type="molecule type" value="Genomic_DNA"/>
</dbReference>
<keyword evidence="1 3" id="KW-0489">Methyltransferase</keyword>
<reference evidence="4" key="1">
    <citation type="submission" date="2018-05" db="EMBL/GenBank/DDBJ databases">
        <title>Genome Sequencing of selected type strains of the family Eggerthellaceae.</title>
        <authorList>
            <person name="Danylec N."/>
            <person name="Stoll D.A."/>
            <person name="Doetsch A."/>
            <person name="Huch M."/>
        </authorList>
    </citation>
    <scope>NUCLEOTIDE SEQUENCE [LARGE SCALE GENOMIC DNA]</scope>
    <source>
        <strain evidence="4">DSM 16106</strain>
    </source>
</reference>
<dbReference type="Pfam" id="PF03602">
    <property type="entry name" value="Cons_hypoth95"/>
    <property type="match status" value="1"/>
</dbReference>
<dbReference type="CDD" id="cd02440">
    <property type="entry name" value="AdoMet_MTases"/>
    <property type="match status" value="1"/>
</dbReference>
<sequence length="197" mass="21203">MRIIAGEYRGRTLKAPKGEGTRPTTDRVRESMMSVVNSARGGFEGAVVLDAFAGSGALGFEALSRGARCAHFYECGGEAMRALCANAKTLGLEPRDARIHRADVLKEPPTYARPPFDLVFLDPPYVYQAEAVLDLVAGLRLCGVLAQDALVVYEHDAASVSSVDEAAKARDLSLAQRKKYGDTVVDVLLLDESSRTV</sequence>
<gene>
    <name evidence="3" type="primary">rsmD</name>
    <name evidence="3" type="ORF">DMP08_02500</name>
</gene>
<dbReference type="NCBIfam" id="TIGR00095">
    <property type="entry name" value="16S rRNA (guanine(966)-N(2))-methyltransferase RsmD"/>
    <property type="match status" value="1"/>
</dbReference>
<protein>
    <submittedName>
        <fullName evidence="3">16S rRNA (Guanine(966)-N(2))-methyltransferase RsmD</fullName>
    </submittedName>
</protein>
<dbReference type="Proteomes" id="UP000278632">
    <property type="component" value="Unassembled WGS sequence"/>
</dbReference>
<evidence type="ECO:0000313" key="3">
    <source>
        <dbReference type="EMBL" id="RNL48494.1"/>
    </source>
</evidence>
<dbReference type="PANTHER" id="PTHR43542">
    <property type="entry name" value="METHYLTRANSFERASE"/>
    <property type="match status" value="1"/>
</dbReference>
<keyword evidence="4" id="KW-1185">Reference proteome</keyword>
<dbReference type="InterPro" id="IPR004398">
    <property type="entry name" value="RNA_MeTrfase_RsmD"/>
</dbReference>
<comment type="caution">
    <text evidence="3">The sequence shown here is derived from an EMBL/GenBank/DDBJ whole genome shotgun (WGS) entry which is preliminary data.</text>
</comment>
<evidence type="ECO:0000256" key="2">
    <source>
        <dbReference type="ARBA" id="ARBA00022679"/>
    </source>
</evidence>